<proteinExistence type="inferred from homology"/>
<dbReference type="PATRIC" id="fig|45076.6.peg.386"/>
<evidence type="ECO:0000256" key="10">
    <source>
        <dbReference type="ARBA" id="ARBA00030775"/>
    </source>
</evidence>
<accession>A0A0W1AL84</accession>
<dbReference type="GO" id="GO:0015627">
    <property type="term" value="C:type II protein secretion system complex"/>
    <property type="evidence" value="ECO:0007669"/>
    <property type="project" value="InterPro"/>
</dbReference>
<dbReference type="Pfam" id="PF12019">
    <property type="entry name" value="GspH"/>
    <property type="match status" value="1"/>
</dbReference>
<keyword evidence="14" id="KW-1185">Reference proteome</keyword>
<dbReference type="SUPFAM" id="SSF54523">
    <property type="entry name" value="Pili subunits"/>
    <property type="match status" value="1"/>
</dbReference>
<evidence type="ECO:0000256" key="7">
    <source>
        <dbReference type="ARBA" id="ARBA00022989"/>
    </source>
</evidence>
<keyword evidence="3" id="KW-1003">Cell membrane</keyword>
<dbReference type="NCBIfam" id="TIGR02532">
    <property type="entry name" value="IV_pilin_GFxxxE"/>
    <property type="match status" value="1"/>
</dbReference>
<evidence type="ECO:0000256" key="1">
    <source>
        <dbReference type="ARBA" id="ARBA00004377"/>
    </source>
</evidence>
<dbReference type="GO" id="GO:0005886">
    <property type="term" value="C:plasma membrane"/>
    <property type="evidence" value="ECO:0007669"/>
    <property type="project" value="UniProtKB-SubCell"/>
</dbReference>
<comment type="caution">
    <text evidence="13">The sequence shown here is derived from an EMBL/GenBank/DDBJ whole genome shotgun (WGS) entry which is preliminary data.</text>
</comment>
<organism evidence="13 14">
    <name type="scientific">Legionella worsleiensis</name>
    <dbReference type="NCBI Taxonomy" id="45076"/>
    <lineage>
        <taxon>Bacteria</taxon>
        <taxon>Pseudomonadati</taxon>
        <taxon>Pseudomonadota</taxon>
        <taxon>Gammaproteobacteria</taxon>
        <taxon>Legionellales</taxon>
        <taxon>Legionellaceae</taxon>
        <taxon>Legionella</taxon>
    </lineage>
</organism>
<gene>
    <name evidence="13" type="ORF">Lwor_0353</name>
</gene>
<feature type="transmembrane region" description="Helical" evidence="11">
    <location>
        <begin position="14"/>
        <end position="37"/>
    </location>
</feature>
<evidence type="ECO:0000259" key="12">
    <source>
        <dbReference type="Pfam" id="PF12019"/>
    </source>
</evidence>
<dbReference type="NCBIfam" id="TIGR01708">
    <property type="entry name" value="typeII_sec_gspH"/>
    <property type="match status" value="1"/>
</dbReference>
<comment type="similarity">
    <text evidence="9">Belongs to the GSP H family.</text>
</comment>
<evidence type="ECO:0000313" key="14">
    <source>
        <dbReference type="Proteomes" id="UP000054662"/>
    </source>
</evidence>
<comment type="subcellular location">
    <subcellularLocation>
        <location evidence="1">Cell inner membrane</location>
        <topology evidence="1">Single-pass membrane protein</topology>
    </subcellularLocation>
</comment>
<evidence type="ECO:0000256" key="4">
    <source>
        <dbReference type="ARBA" id="ARBA00022481"/>
    </source>
</evidence>
<sequence>MRRLVIGMTTNRGFTLIEILIVIVILGITAGFALISFGDFGESKRIRFAAEQMANAIRLAQHQAILESSTMGLRIDSRSYQILKFQESGQWSPISNKGIFKINYFPKNAVITLKTGNKISGGTPAIIINSSGDMTPFVIMFANIKEEMVTTLTGTHNGTLSFDAVKPQ</sequence>
<evidence type="ECO:0000256" key="3">
    <source>
        <dbReference type="ARBA" id="ARBA00022475"/>
    </source>
</evidence>
<dbReference type="InterPro" id="IPR002416">
    <property type="entry name" value="T2SS_protein-GspH"/>
</dbReference>
<dbReference type="PROSITE" id="PS00409">
    <property type="entry name" value="PROKAR_NTER_METHYL"/>
    <property type="match status" value="1"/>
</dbReference>
<dbReference type="Pfam" id="PF07963">
    <property type="entry name" value="N_methyl"/>
    <property type="match status" value="1"/>
</dbReference>
<dbReference type="PRINTS" id="PR00885">
    <property type="entry name" value="BCTERIALGSPH"/>
</dbReference>
<dbReference type="InterPro" id="IPR045584">
    <property type="entry name" value="Pilin-like"/>
</dbReference>
<dbReference type="STRING" id="45076.Lwor_0353"/>
<evidence type="ECO:0000256" key="9">
    <source>
        <dbReference type="ARBA" id="ARBA00025772"/>
    </source>
</evidence>
<keyword evidence="7 11" id="KW-1133">Transmembrane helix</keyword>
<name>A0A0W1AL84_9GAMM</name>
<dbReference type="EMBL" id="LNZC01000002">
    <property type="protein sequence ID" value="KTD82050.1"/>
    <property type="molecule type" value="Genomic_DNA"/>
</dbReference>
<dbReference type="Gene3D" id="3.55.40.10">
    <property type="entry name" value="minor pseudopilin epsh domain"/>
    <property type="match status" value="1"/>
</dbReference>
<dbReference type="AlphaFoldDB" id="A0A0W1AL84"/>
<reference evidence="13 14" key="1">
    <citation type="submission" date="2015-11" db="EMBL/GenBank/DDBJ databases">
        <title>Genomic analysis of 38 Legionella species identifies large and diverse effector repertoires.</title>
        <authorList>
            <person name="Burstein D."/>
            <person name="Amaro F."/>
            <person name="Zusman T."/>
            <person name="Lifshitz Z."/>
            <person name="Cohen O."/>
            <person name="Gilbert J.A."/>
            <person name="Pupko T."/>
            <person name="Shuman H.A."/>
            <person name="Segal G."/>
        </authorList>
    </citation>
    <scope>NUCLEOTIDE SEQUENCE [LARGE SCALE GENOMIC DNA]</scope>
    <source>
        <strain evidence="13 14">ATCC 49508</strain>
    </source>
</reference>
<feature type="domain" description="General secretion pathway GspH" evidence="12">
    <location>
        <begin position="49"/>
        <end position="148"/>
    </location>
</feature>
<dbReference type="InterPro" id="IPR049875">
    <property type="entry name" value="TypeII_GspH"/>
</dbReference>
<keyword evidence="5" id="KW-0997">Cell inner membrane</keyword>
<evidence type="ECO:0000256" key="5">
    <source>
        <dbReference type="ARBA" id="ARBA00022519"/>
    </source>
</evidence>
<keyword evidence="4" id="KW-0488">Methylation</keyword>
<evidence type="ECO:0000256" key="8">
    <source>
        <dbReference type="ARBA" id="ARBA00023136"/>
    </source>
</evidence>
<dbReference type="InterPro" id="IPR022346">
    <property type="entry name" value="T2SS_GspH"/>
</dbReference>
<evidence type="ECO:0000313" key="13">
    <source>
        <dbReference type="EMBL" id="KTD82050.1"/>
    </source>
</evidence>
<evidence type="ECO:0000256" key="6">
    <source>
        <dbReference type="ARBA" id="ARBA00022692"/>
    </source>
</evidence>
<keyword evidence="8 11" id="KW-0472">Membrane</keyword>
<evidence type="ECO:0000256" key="2">
    <source>
        <dbReference type="ARBA" id="ARBA00021549"/>
    </source>
</evidence>
<dbReference type="InterPro" id="IPR012902">
    <property type="entry name" value="N_methyl_site"/>
</dbReference>
<keyword evidence="6 11" id="KW-0812">Transmembrane</keyword>
<dbReference type="Proteomes" id="UP000054662">
    <property type="component" value="Unassembled WGS sequence"/>
</dbReference>
<evidence type="ECO:0000256" key="11">
    <source>
        <dbReference type="SAM" id="Phobius"/>
    </source>
</evidence>
<dbReference type="GO" id="GO:0015628">
    <property type="term" value="P:protein secretion by the type II secretion system"/>
    <property type="evidence" value="ECO:0007669"/>
    <property type="project" value="InterPro"/>
</dbReference>
<protein>
    <recommendedName>
        <fullName evidence="2">Type II secretion system protein H</fullName>
    </recommendedName>
    <alternativeName>
        <fullName evidence="10">General secretion pathway protein H</fullName>
    </alternativeName>
</protein>